<dbReference type="GO" id="GO:0017171">
    <property type="term" value="F:serine hydrolase activity"/>
    <property type="evidence" value="ECO:0007669"/>
    <property type="project" value="TreeGrafter"/>
</dbReference>
<dbReference type="PANTHER" id="PTHR46331:SF2">
    <property type="entry name" value="VALACYCLOVIR HYDROLASE"/>
    <property type="match status" value="1"/>
</dbReference>
<dbReference type="SUPFAM" id="SSF53474">
    <property type="entry name" value="alpha/beta-Hydrolases"/>
    <property type="match status" value="1"/>
</dbReference>
<organism evidence="2">
    <name type="scientific">Bactrocera dorsalis</name>
    <name type="common">Oriental fruit fly</name>
    <name type="synonym">Dacus dorsalis</name>
    <dbReference type="NCBI Taxonomy" id="27457"/>
    <lineage>
        <taxon>Eukaryota</taxon>
        <taxon>Metazoa</taxon>
        <taxon>Ecdysozoa</taxon>
        <taxon>Arthropoda</taxon>
        <taxon>Hexapoda</taxon>
        <taxon>Insecta</taxon>
        <taxon>Pterygota</taxon>
        <taxon>Neoptera</taxon>
        <taxon>Endopterygota</taxon>
        <taxon>Diptera</taxon>
        <taxon>Brachycera</taxon>
        <taxon>Muscomorpha</taxon>
        <taxon>Tephritoidea</taxon>
        <taxon>Tephritidae</taxon>
        <taxon>Bactrocera</taxon>
        <taxon>Bactrocera</taxon>
    </lineage>
</organism>
<dbReference type="Pfam" id="PF12697">
    <property type="entry name" value="Abhydrolase_6"/>
    <property type="match status" value="1"/>
</dbReference>
<dbReference type="InterPro" id="IPR000073">
    <property type="entry name" value="AB_hydrolase_1"/>
</dbReference>
<dbReference type="Gene3D" id="3.40.50.1820">
    <property type="entry name" value="alpha/beta hydrolase"/>
    <property type="match status" value="1"/>
</dbReference>
<protein>
    <submittedName>
        <fullName evidence="2">Valacyclovir hydrolase</fullName>
    </submittedName>
</protein>
<dbReference type="EMBL" id="GAKP01014491">
    <property type="protein sequence ID" value="JAC44461.1"/>
    <property type="molecule type" value="Transcribed_RNA"/>
</dbReference>
<gene>
    <name evidence="2" type="primary">BPHL</name>
</gene>
<dbReference type="PANTHER" id="PTHR46331">
    <property type="entry name" value="VALACYCLOVIR HYDROLASE"/>
    <property type="match status" value="1"/>
</dbReference>
<dbReference type="InterPro" id="IPR029058">
    <property type="entry name" value="AB_hydrolase_fold"/>
</dbReference>
<proteinExistence type="predicted"/>
<dbReference type="OrthoDB" id="19657at2759"/>
<dbReference type="EMBL" id="GAKP01014498">
    <property type="protein sequence ID" value="JAC44454.1"/>
    <property type="molecule type" value="Transcribed_RNA"/>
</dbReference>
<accession>A0A034VM97</accession>
<evidence type="ECO:0000259" key="1">
    <source>
        <dbReference type="Pfam" id="PF12697"/>
    </source>
</evidence>
<evidence type="ECO:0000313" key="2">
    <source>
        <dbReference type="EMBL" id="JAC44461.1"/>
    </source>
</evidence>
<sequence>MLQVRPTLYSRILKPLINCTMSQRNNHIETKVKLSNGITINYVQTGKGDKNVLLMPGALGTAWTDFKPQIEKLPELLPNHTIIAWDPPGYGKSLPPERRFDLDFFQNDARCAVDLMRALGKPKFSILGWSDGGITGIIVAGRFVECVEKLVIWGAGAYLNAEDEKTLRVLRDVQKWSQRNREAMEKVYGVEGFPKLWSAWVDAVVAIYKERKGDFCCTEVTQIKAPTFILHGKNDPMIAAEHIPYLRERIRDCKYYEFPEGKHNIHLRYADEFNKLVADFLTQKP</sequence>
<reference evidence="2" key="1">
    <citation type="journal article" date="2014" name="BMC Genomics">
        <title>Characterizing the developmental transcriptome of the oriental fruit fly, Bactrocera dorsalis (Diptera: Tephritidae) through comparative genomic analysis with Drosophila melanogaster utilizing modENCODE datasets.</title>
        <authorList>
            <person name="Geib S.M."/>
            <person name="Calla B."/>
            <person name="Hall B."/>
            <person name="Hou S."/>
            <person name="Manoukis N.C."/>
        </authorList>
    </citation>
    <scope>NUCLEOTIDE SEQUENCE</scope>
    <source>
        <strain evidence="2">Punador</strain>
    </source>
</reference>
<dbReference type="AlphaFoldDB" id="A0A034VM97"/>
<feature type="domain" description="AB hydrolase-1" evidence="1">
    <location>
        <begin position="52"/>
        <end position="275"/>
    </location>
</feature>
<name>A0A034VM97_BACDO</name>
<keyword evidence="2" id="KW-0378">Hydrolase</keyword>